<organism evidence="2 3">
    <name type="scientific">Halobium palmae</name>
    <dbReference type="NCBI Taxonomy" id="1776492"/>
    <lineage>
        <taxon>Archaea</taxon>
        <taxon>Methanobacteriati</taxon>
        <taxon>Methanobacteriota</taxon>
        <taxon>Stenosarchaea group</taxon>
        <taxon>Halobacteria</taxon>
        <taxon>Halobacteriales</taxon>
        <taxon>Haloferacaceae</taxon>
        <taxon>Halobium</taxon>
    </lineage>
</organism>
<dbReference type="Pfam" id="PF18545">
    <property type="entry name" value="HalOD1"/>
    <property type="match status" value="1"/>
</dbReference>
<reference evidence="2 3" key="1">
    <citation type="journal article" date="2019" name="Int. J. Syst. Evol. Microbiol.">
        <title>The Global Catalogue of Microorganisms (GCM) 10K type strain sequencing project: providing services to taxonomists for standard genome sequencing and annotation.</title>
        <authorList>
            <consortium name="The Broad Institute Genomics Platform"/>
            <consortium name="The Broad Institute Genome Sequencing Center for Infectious Disease"/>
            <person name="Wu L."/>
            <person name="Ma J."/>
        </authorList>
    </citation>
    <scope>NUCLEOTIDE SEQUENCE [LARGE SCALE GENOMIC DNA]</scope>
    <source>
        <strain evidence="2 3">NBRC 111368</strain>
    </source>
</reference>
<evidence type="ECO:0000313" key="3">
    <source>
        <dbReference type="Proteomes" id="UP001596328"/>
    </source>
</evidence>
<dbReference type="InterPro" id="IPR040624">
    <property type="entry name" value="HalOD1"/>
</dbReference>
<name>A0ABD5RYR0_9EURY</name>
<keyword evidence="3" id="KW-1185">Reference proteome</keyword>
<protein>
    <submittedName>
        <fullName evidence="2">HalOD1 output domain-containing protein</fullName>
    </submittedName>
</protein>
<proteinExistence type="predicted"/>
<evidence type="ECO:0000259" key="1">
    <source>
        <dbReference type="Pfam" id="PF18545"/>
    </source>
</evidence>
<gene>
    <name evidence="2" type="ORF">ACFQE1_09270</name>
</gene>
<dbReference type="Proteomes" id="UP001596328">
    <property type="component" value="Unassembled WGS sequence"/>
</dbReference>
<accession>A0ABD5RYR0</accession>
<feature type="domain" description="Halobacterial output" evidence="1">
    <location>
        <begin position="6"/>
        <end position="69"/>
    </location>
</feature>
<dbReference type="AlphaFoldDB" id="A0ABD5RYR0"/>
<evidence type="ECO:0000313" key="2">
    <source>
        <dbReference type="EMBL" id="MFC6724559.1"/>
    </source>
</evidence>
<sequence>MQQGPKTSTLVLEALEECDGASLGDDDATVYEFVDLDALDAMFRRTRSPNLTLRLEAGDVSVTVWKSGEEVHVSVVGVEE</sequence>
<dbReference type="EMBL" id="JBHSWU010000214">
    <property type="protein sequence ID" value="MFC6724559.1"/>
    <property type="molecule type" value="Genomic_DNA"/>
</dbReference>
<comment type="caution">
    <text evidence="2">The sequence shown here is derived from an EMBL/GenBank/DDBJ whole genome shotgun (WGS) entry which is preliminary data.</text>
</comment>